<evidence type="ECO:0000256" key="1">
    <source>
        <dbReference type="ARBA" id="ARBA00023015"/>
    </source>
</evidence>
<comment type="caution">
    <text evidence="5">The sequence shown here is derived from an EMBL/GenBank/DDBJ whole genome shotgun (WGS) entry which is preliminary data.</text>
</comment>
<dbReference type="EMBL" id="JBHSAF010000015">
    <property type="protein sequence ID" value="MFC3914840.1"/>
    <property type="molecule type" value="Genomic_DNA"/>
</dbReference>
<dbReference type="InterPro" id="IPR000792">
    <property type="entry name" value="Tscrpt_reg_LuxR_C"/>
</dbReference>
<dbReference type="SUPFAM" id="SSF48452">
    <property type="entry name" value="TPR-like"/>
    <property type="match status" value="1"/>
</dbReference>
<dbReference type="InterPro" id="IPR016032">
    <property type="entry name" value="Sig_transdc_resp-reg_C-effctor"/>
</dbReference>
<gene>
    <name evidence="5" type="ORF">ACFOSS_15430</name>
</gene>
<dbReference type="Pfam" id="PF17874">
    <property type="entry name" value="TPR_MalT"/>
    <property type="match status" value="1"/>
</dbReference>
<organism evidence="5 6">
    <name type="scientific">Pseudaeromonas sharmana</name>
    <dbReference type="NCBI Taxonomy" id="328412"/>
    <lineage>
        <taxon>Bacteria</taxon>
        <taxon>Pseudomonadati</taxon>
        <taxon>Pseudomonadota</taxon>
        <taxon>Gammaproteobacteria</taxon>
        <taxon>Aeromonadales</taxon>
        <taxon>Aeromonadaceae</taxon>
        <taxon>Pseudaeromonas</taxon>
    </lineage>
</organism>
<dbReference type="CDD" id="cd06170">
    <property type="entry name" value="LuxR_C_like"/>
    <property type="match status" value="1"/>
</dbReference>
<evidence type="ECO:0000256" key="3">
    <source>
        <dbReference type="ARBA" id="ARBA00023163"/>
    </source>
</evidence>
<dbReference type="Gene3D" id="1.10.10.10">
    <property type="entry name" value="Winged helix-like DNA-binding domain superfamily/Winged helix DNA-binding domain"/>
    <property type="match status" value="1"/>
</dbReference>
<protein>
    <submittedName>
        <fullName evidence="5">LuxR C-terminal-related transcriptional regulator</fullName>
    </submittedName>
</protein>
<keyword evidence="3" id="KW-0804">Transcription</keyword>
<dbReference type="Gene3D" id="1.25.40.10">
    <property type="entry name" value="Tetratricopeptide repeat domain"/>
    <property type="match status" value="1"/>
</dbReference>
<dbReference type="InterPro" id="IPR041617">
    <property type="entry name" value="TPR_MalT"/>
</dbReference>
<dbReference type="SUPFAM" id="SSF46894">
    <property type="entry name" value="C-terminal effector domain of the bipartite response regulators"/>
    <property type="match status" value="1"/>
</dbReference>
<evidence type="ECO:0000313" key="5">
    <source>
        <dbReference type="EMBL" id="MFC3914840.1"/>
    </source>
</evidence>
<dbReference type="PANTHER" id="PTHR44688:SF16">
    <property type="entry name" value="DNA-BINDING TRANSCRIPTIONAL ACTIVATOR DEVR_DOSR"/>
    <property type="match status" value="1"/>
</dbReference>
<reference evidence="6" key="1">
    <citation type="journal article" date="2019" name="Int. J. Syst. Evol. Microbiol.">
        <title>The Global Catalogue of Microorganisms (GCM) 10K type strain sequencing project: providing services to taxonomists for standard genome sequencing and annotation.</title>
        <authorList>
            <consortium name="The Broad Institute Genomics Platform"/>
            <consortium name="The Broad Institute Genome Sequencing Center for Infectious Disease"/>
            <person name="Wu L."/>
            <person name="Ma J."/>
        </authorList>
    </citation>
    <scope>NUCLEOTIDE SEQUENCE [LARGE SCALE GENOMIC DNA]</scope>
    <source>
        <strain evidence="6">CCUG 54939</strain>
    </source>
</reference>
<dbReference type="Proteomes" id="UP001595692">
    <property type="component" value="Unassembled WGS sequence"/>
</dbReference>
<sequence length="776" mass="89030">MSPHLVALQQALQQHPLVWLCAPQGYDQPALCQQLQQQLSPLSLWPAYPQHDELLVIPCLEALNEDERQALLAWLADQAQRPGICLICSSPAAPLEGPLRASGWDPQRWDARRLQWHDNELRLWWQQQGVATAEAEAWRHRLGHWPLAWQLWHQALQCHGNAEQLLQRWGLDLIQQQMEQLPQPLQQALALQAERASLDENSLLRLAGCTRGQWRPLRQQLLNAGWLLETAQGDTWQPWIAELLALWREQPALDWDTLAQLLAELPLPEIVAHLPVTPLPQLELALLGRIGLRCIEQSQGRWLAARLAALPALWLQQQPTLCLLQAWLEVEVLRRSERAETLLNRLRQQPLSEEIAKSSQLLKAMVSFNFDHLPCTGEQLAGLQELPQPLLAPYRLTQASYLLYCGEFPRARSMLELLISWADCQQQYHTKLAGWYRLAQLYFYQGEWQLCSKTAQLGLEFASQHQLLGDPIFESYYRLLAELALYQGKADEADYWLQQGSSHAEPLGNYWQLPYLAHRCLTLIWRGESVELATRLEQLEQQRFSQQYCRLWQFRVGYTLALGYQQRGDQQAMHRLLQRTSWHSQIDSVYDLLDNLLAGWLSQMSGVPKPVQALQPLQLLADEWQAGWLARQFELLILLQRPFVAEAWQETLGWFAGRGALLPLLLAGPEAVAPLQEVARWPATRPAVLALAQQALDWLTRPLQAQVEQPDDGELSQRQWQILRLIAQGLSNEQMARQLFVAPSTIKTHINHLYAKLGIRTRAEAQAIARQKLMAM</sequence>
<accession>A0ABV8CS10</accession>
<dbReference type="PANTHER" id="PTHR44688">
    <property type="entry name" value="DNA-BINDING TRANSCRIPTIONAL ACTIVATOR DEVR_DOSR"/>
    <property type="match status" value="1"/>
</dbReference>
<dbReference type="PROSITE" id="PS50043">
    <property type="entry name" value="HTH_LUXR_2"/>
    <property type="match status" value="1"/>
</dbReference>
<keyword evidence="1" id="KW-0805">Transcription regulation</keyword>
<evidence type="ECO:0000313" key="6">
    <source>
        <dbReference type="Proteomes" id="UP001595692"/>
    </source>
</evidence>
<keyword evidence="6" id="KW-1185">Reference proteome</keyword>
<dbReference type="Pfam" id="PF00196">
    <property type="entry name" value="GerE"/>
    <property type="match status" value="1"/>
</dbReference>
<name>A0ABV8CS10_9GAMM</name>
<dbReference type="PRINTS" id="PR00038">
    <property type="entry name" value="HTHLUXR"/>
</dbReference>
<dbReference type="InterPro" id="IPR036388">
    <property type="entry name" value="WH-like_DNA-bd_sf"/>
</dbReference>
<feature type="domain" description="HTH luxR-type" evidence="4">
    <location>
        <begin position="708"/>
        <end position="773"/>
    </location>
</feature>
<proteinExistence type="predicted"/>
<dbReference type="SMART" id="SM00421">
    <property type="entry name" value="HTH_LUXR"/>
    <property type="match status" value="1"/>
</dbReference>
<evidence type="ECO:0000259" key="4">
    <source>
        <dbReference type="PROSITE" id="PS50043"/>
    </source>
</evidence>
<keyword evidence="2" id="KW-0238">DNA-binding</keyword>
<evidence type="ECO:0000256" key="2">
    <source>
        <dbReference type="ARBA" id="ARBA00023125"/>
    </source>
</evidence>
<dbReference type="InterPro" id="IPR011990">
    <property type="entry name" value="TPR-like_helical_dom_sf"/>
</dbReference>
<dbReference type="RefSeq" id="WP_377154256.1">
    <property type="nucleotide sequence ID" value="NZ_JBHSAF010000015.1"/>
</dbReference>